<accession>A0A8S9RBP9</accession>
<protein>
    <submittedName>
        <fullName evidence="1">Uncharacterized protein</fullName>
    </submittedName>
</protein>
<dbReference type="AlphaFoldDB" id="A0A8S9RBP9"/>
<comment type="caution">
    <text evidence="1">The sequence shown here is derived from an EMBL/GenBank/DDBJ whole genome shotgun (WGS) entry which is preliminary data.</text>
</comment>
<evidence type="ECO:0000313" key="2">
    <source>
        <dbReference type="Proteomes" id="UP000712600"/>
    </source>
</evidence>
<gene>
    <name evidence="1" type="ORF">F2Q69_00060220</name>
</gene>
<name>A0A8S9RBP9_BRACR</name>
<reference evidence="1" key="1">
    <citation type="submission" date="2019-12" db="EMBL/GenBank/DDBJ databases">
        <title>Genome sequencing and annotation of Brassica cretica.</title>
        <authorList>
            <person name="Studholme D.J."/>
            <person name="Sarris P."/>
        </authorList>
    </citation>
    <scope>NUCLEOTIDE SEQUENCE</scope>
    <source>
        <strain evidence="1">PFS-109/04</strain>
        <tissue evidence="1">Leaf</tissue>
    </source>
</reference>
<dbReference type="EMBL" id="QGKX02000095">
    <property type="protein sequence ID" value="KAF3570211.1"/>
    <property type="molecule type" value="Genomic_DNA"/>
</dbReference>
<organism evidence="1 2">
    <name type="scientific">Brassica cretica</name>
    <name type="common">Mustard</name>
    <dbReference type="NCBI Taxonomy" id="69181"/>
    <lineage>
        <taxon>Eukaryota</taxon>
        <taxon>Viridiplantae</taxon>
        <taxon>Streptophyta</taxon>
        <taxon>Embryophyta</taxon>
        <taxon>Tracheophyta</taxon>
        <taxon>Spermatophyta</taxon>
        <taxon>Magnoliopsida</taxon>
        <taxon>eudicotyledons</taxon>
        <taxon>Gunneridae</taxon>
        <taxon>Pentapetalae</taxon>
        <taxon>rosids</taxon>
        <taxon>malvids</taxon>
        <taxon>Brassicales</taxon>
        <taxon>Brassicaceae</taxon>
        <taxon>Brassiceae</taxon>
        <taxon>Brassica</taxon>
    </lineage>
</organism>
<proteinExistence type="predicted"/>
<sequence length="106" mass="11725">MVRLSGIARVGSENNMFGPAPIDRLMLFGGCSGLVRHQVDRSTYTQLLKSSIDARLLVRSDTSQGLEIANVAPCVARIFVEDSLIRRSDLTWETDATTLVVCKTRR</sequence>
<evidence type="ECO:0000313" key="1">
    <source>
        <dbReference type="EMBL" id="KAF3570211.1"/>
    </source>
</evidence>
<dbReference type="Proteomes" id="UP000712600">
    <property type="component" value="Unassembled WGS sequence"/>
</dbReference>